<feature type="compositionally biased region" description="Polar residues" evidence="3">
    <location>
        <begin position="213"/>
        <end position="227"/>
    </location>
</feature>
<feature type="domain" description="BAG" evidence="5">
    <location>
        <begin position="129"/>
        <end position="210"/>
    </location>
</feature>
<dbReference type="PaxDb" id="3827-XP_004506660.1"/>
<feature type="coiled-coil region" evidence="2">
    <location>
        <begin position="126"/>
        <end position="153"/>
    </location>
</feature>
<accession>A0A1S2YLL4</accession>
<protein>
    <submittedName>
        <fullName evidence="7">BAG family molecular chaperone regulator 4-like</fullName>
    </submittedName>
</protein>
<dbReference type="PANTHER" id="PTHR12329:SF46">
    <property type="entry name" value="BCL-2-ASSOCIATED ATHANOGENE PROTEIN"/>
    <property type="match status" value="1"/>
</dbReference>
<dbReference type="AlphaFoldDB" id="A0A1S2YLL4"/>
<dbReference type="Proteomes" id="UP000087171">
    <property type="component" value="Chromosome Ca6"/>
</dbReference>
<dbReference type="PANTHER" id="PTHR12329">
    <property type="entry name" value="BCL2-ASSOCIATED ATHANOGENE"/>
    <property type="match status" value="1"/>
</dbReference>
<keyword evidence="1" id="KW-0143">Chaperone</keyword>
<dbReference type="InterPro" id="IPR029071">
    <property type="entry name" value="Ubiquitin-like_domsf"/>
</dbReference>
<dbReference type="InterPro" id="IPR039773">
    <property type="entry name" value="BAG_chaperone_regulator"/>
</dbReference>
<feature type="domain" description="Ubiquitin-like" evidence="4">
    <location>
        <begin position="37"/>
        <end position="113"/>
    </location>
</feature>
<dbReference type="STRING" id="3827.A0A1S2YLL4"/>
<feature type="region of interest" description="Disordered" evidence="3">
    <location>
        <begin position="213"/>
        <end position="262"/>
    </location>
</feature>
<evidence type="ECO:0000256" key="1">
    <source>
        <dbReference type="ARBA" id="ARBA00023186"/>
    </source>
</evidence>
<evidence type="ECO:0000313" key="7">
    <source>
        <dbReference type="RefSeq" id="XP_004506660.1"/>
    </source>
</evidence>
<keyword evidence="6" id="KW-1185">Reference proteome</keyword>
<dbReference type="KEGG" id="cam:101496017"/>
<dbReference type="PROSITE" id="PS51035">
    <property type="entry name" value="BAG"/>
    <property type="match status" value="1"/>
</dbReference>
<dbReference type="eggNOG" id="KOG4361">
    <property type="taxonomic scope" value="Eukaryota"/>
</dbReference>
<reference evidence="7" key="2">
    <citation type="submission" date="2025-08" db="UniProtKB">
        <authorList>
            <consortium name="RefSeq"/>
        </authorList>
    </citation>
    <scope>IDENTIFICATION</scope>
    <source>
        <tissue evidence="7">Etiolated seedlings</tissue>
    </source>
</reference>
<dbReference type="Pfam" id="PF02179">
    <property type="entry name" value="BAG"/>
    <property type="match status" value="1"/>
</dbReference>
<feature type="compositionally biased region" description="Polar residues" evidence="3">
    <location>
        <begin position="233"/>
        <end position="243"/>
    </location>
</feature>
<sequence length="262" mass="28365">MNNPLDTAGASPPAQSVIISPDAKPGSTSESDGVGGPTIKINVSYGSSLHVIHLPAQSTFGDIKKLLVHKTGLEPEEQRLFFRGIEKGDNEKLHLEGVKDKSKLLLMERAASKEKKLEETRKLNEISKASEAINVVKAEVDKLSDKVAALEMAINAGNKSSEKELLVLTELLMGQLLKLDGVEAEGEAKLQRKAEVRRVQGLVDLLDSLKARNSNPFSQSGNAVTETTHQETFDNGTEGSNDPSSTTTSSSTKISQDWERFD</sequence>
<dbReference type="SUPFAM" id="SSF54236">
    <property type="entry name" value="Ubiquitin-like"/>
    <property type="match status" value="1"/>
</dbReference>
<evidence type="ECO:0000256" key="3">
    <source>
        <dbReference type="SAM" id="MobiDB-lite"/>
    </source>
</evidence>
<evidence type="ECO:0000259" key="5">
    <source>
        <dbReference type="PROSITE" id="PS51035"/>
    </source>
</evidence>
<dbReference type="GO" id="GO:0000774">
    <property type="term" value="F:adenyl-nucleotide exchange factor activity"/>
    <property type="evidence" value="ECO:0007669"/>
    <property type="project" value="TreeGrafter"/>
</dbReference>
<reference evidence="6" key="1">
    <citation type="journal article" date="2013" name="Nat. Biotechnol.">
        <title>Draft genome sequence of chickpea (Cicer arietinum) provides a resource for trait improvement.</title>
        <authorList>
            <person name="Varshney R.K."/>
            <person name="Song C."/>
            <person name="Saxena R.K."/>
            <person name="Azam S."/>
            <person name="Yu S."/>
            <person name="Sharpe A.G."/>
            <person name="Cannon S."/>
            <person name="Baek J."/>
            <person name="Rosen B.D."/>
            <person name="Tar'an B."/>
            <person name="Millan T."/>
            <person name="Zhang X."/>
            <person name="Ramsay L.D."/>
            <person name="Iwata A."/>
            <person name="Wang Y."/>
            <person name="Nelson W."/>
            <person name="Farmer A.D."/>
            <person name="Gaur P.M."/>
            <person name="Soderlund C."/>
            <person name="Penmetsa R.V."/>
            <person name="Xu C."/>
            <person name="Bharti A.K."/>
            <person name="He W."/>
            <person name="Winter P."/>
            <person name="Zhao S."/>
            <person name="Hane J.K."/>
            <person name="Carrasquilla-Garcia N."/>
            <person name="Condie J.A."/>
            <person name="Upadhyaya H.D."/>
            <person name="Luo M.C."/>
            <person name="Thudi M."/>
            <person name="Gowda C.L."/>
            <person name="Singh N.P."/>
            <person name="Lichtenzveig J."/>
            <person name="Gali K.K."/>
            <person name="Rubio J."/>
            <person name="Nadarajan N."/>
            <person name="Dolezel J."/>
            <person name="Bansal K.C."/>
            <person name="Xu X."/>
            <person name="Edwards D."/>
            <person name="Zhang G."/>
            <person name="Kahl G."/>
            <person name="Gil J."/>
            <person name="Singh K.B."/>
            <person name="Datta S.K."/>
            <person name="Jackson S.A."/>
            <person name="Wang J."/>
            <person name="Cook D.R."/>
        </authorList>
    </citation>
    <scope>NUCLEOTIDE SEQUENCE [LARGE SCALE GENOMIC DNA]</scope>
    <source>
        <strain evidence="6">cv. CDC Frontier</strain>
    </source>
</reference>
<dbReference type="SUPFAM" id="SSF63491">
    <property type="entry name" value="BAG domain"/>
    <property type="match status" value="1"/>
</dbReference>
<dbReference type="InterPro" id="IPR003103">
    <property type="entry name" value="BAG_domain"/>
</dbReference>
<dbReference type="InterPro" id="IPR036533">
    <property type="entry name" value="BAG_dom_sf"/>
</dbReference>
<dbReference type="PROSITE" id="PS50053">
    <property type="entry name" value="UBIQUITIN_2"/>
    <property type="match status" value="1"/>
</dbReference>
<evidence type="ECO:0000256" key="2">
    <source>
        <dbReference type="SAM" id="Coils"/>
    </source>
</evidence>
<organism evidence="6 7">
    <name type="scientific">Cicer arietinum</name>
    <name type="common">Chickpea</name>
    <name type="synonym">Garbanzo</name>
    <dbReference type="NCBI Taxonomy" id="3827"/>
    <lineage>
        <taxon>Eukaryota</taxon>
        <taxon>Viridiplantae</taxon>
        <taxon>Streptophyta</taxon>
        <taxon>Embryophyta</taxon>
        <taxon>Tracheophyta</taxon>
        <taxon>Spermatophyta</taxon>
        <taxon>Magnoliopsida</taxon>
        <taxon>eudicotyledons</taxon>
        <taxon>Gunneridae</taxon>
        <taxon>Pentapetalae</taxon>
        <taxon>rosids</taxon>
        <taxon>fabids</taxon>
        <taxon>Fabales</taxon>
        <taxon>Fabaceae</taxon>
        <taxon>Papilionoideae</taxon>
        <taxon>50 kb inversion clade</taxon>
        <taxon>NPAAA clade</taxon>
        <taxon>Hologalegina</taxon>
        <taxon>IRL clade</taxon>
        <taxon>Cicereae</taxon>
        <taxon>Cicer</taxon>
    </lineage>
</organism>
<proteinExistence type="predicted"/>
<dbReference type="OrthoDB" id="417450at2759"/>
<dbReference type="GO" id="GO:0005737">
    <property type="term" value="C:cytoplasm"/>
    <property type="evidence" value="ECO:0007669"/>
    <property type="project" value="TreeGrafter"/>
</dbReference>
<evidence type="ECO:0000313" key="6">
    <source>
        <dbReference type="Proteomes" id="UP000087171"/>
    </source>
</evidence>
<gene>
    <name evidence="7" type="primary">LOC101496017</name>
</gene>
<dbReference type="GeneID" id="101496017"/>
<evidence type="ECO:0000259" key="4">
    <source>
        <dbReference type="PROSITE" id="PS50053"/>
    </source>
</evidence>
<dbReference type="GO" id="GO:0050821">
    <property type="term" value="P:protein stabilization"/>
    <property type="evidence" value="ECO:0007669"/>
    <property type="project" value="TreeGrafter"/>
</dbReference>
<dbReference type="RefSeq" id="XP_004506660.1">
    <property type="nucleotide sequence ID" value="XM_004506603.2"/>
</dbReference>
<dbReference type="InterPro" id="IPR000626">
    <property type="entry name" value="Ubiquitin-like_dom"/>
</dbReference>
<dbReference type="Gene3D" id="1.20.58.120">
    <property type="entry name" value="BAG domain"/>
    <property type="match status" value="1"/>
</dbReference>
<keyword evidence="2" id="KW-0175">Coiled coil</keyword>
<dbReference type="GO" id="GO:0051087">
    <property type="term" value="F:protein-folding chaperone binding"/>
    <property type="evidence" value="ECO:0007669"/>
    <property type="project" value="InterPro"/>
</dbReference>
<dbReference type="Gene3D" id="3.10.20.90">
    <property type="entry name" value="Phosphatidylinositol 3-kinase Catalytic Subunit, Chain A, domain 1"/>
    <property type="match status" value="1"/>
</dbReference>
<feature type="region of interest" description="Disordered" evidence="3">
    <location>
        <begin position="1"/>
        <end position="35"/>
    </location>
</feature>
<dbReference type="SMART" id="SM00264">
    <property type="entry name" value="BAG"/>
    <property type="match status" value="1"/>
</dbReference>
<name>A0A1S2YLL4_CICAR</name>
<dbReference type="Pfam" id="PF00240">
    <property type="entry name" value="ubiquitin"/>
    <property type="match status" value="1"/>
</dbReference>